<sequence length="137" mass="15974">MTWPCILIAVSVMSFLSSIALQIVGYIIFRKNVQNYESLIGEFRKRRLDLDFSTQVSSFFSPSFHPVKISWFARLYKGVKLQRRGKESVSQETYDFIQSLPEKEIGWLIRLHTLNMVTAVMMIGGGLGFIIWRHFYN</sequence>
<dbReference type="Proteomes" id="UP000324255">
    <property type="component" value="Unassembled WGS sequence"/>
</dbReference>
<protein>
    <submittedName>
        <fullName evidence="2">Uncharacterized protein</fullName>
    </submittedName>
</protein>
<dbReference type="AlphaFoldDB" id="A0AB34CPV0"/>
<name>A0AB34CPV0_9GAMM</name>
<dbReference type="RefSeq" id="WP_150038157.1">
    <property type="nucleotide sequence ID" value="NZ_VWVM01000002.1"/>
</dbReference>
<organism evidence="2 3">
    <name type="scientific">Candidatus Pantoea gossypiicola</name>
    <dbReference type="NCBI Taxonomy" id="2608008"/>
    <lineage>
        <taxon>Bacteria</taxon>
        <taxon>Pseudomonadati</taxon>
        <taxon>Pseudomonadota</taxon>
        <taxon>Gammaproteobacteria</taxon>
        <taxon>Enterobacterales</taxon>
        <taxon>Erwiniaceae</taxon>
        <taxon>Pantoea</taxon>
    </lineage>
</organism>
<reference evidence="2 3" key="1">
    <citation type="submission" date="2019-09" db="EMBL/GenBank/DDBJ databases">
        <title>Genomic diversity of phyloplane-associated Pantoea species in Pakistan cotton crop.</title>
        <authorList>
            <person name="Tufail M.R."/>
            <person name="Cook D.R."/>
        </authorList>
    </citation>
    <scope>NUCLEOTIDE SEQUENCE [LARGE SCALE GENOMIC DNA]</scope>
    <source>
        <strain evidence="2 3">B_8</strain>
    </source>
</reference>
<comment type="caution">
    <text evidence="2">The sequence shown here is derived from an EMBL/GenBank/DDBJ whole genome shotgun (WGS) entry which is preliminary data.</text>
</comment>
<feature type="transmembrane region" description="Helical" evidence="1">
    <location>
        <begin position="6"/>
        <end position="29"/>
    </location>
</feature>
<dbReference type="EMBL" id="VWVM01000002">
    <property type="protein sequence ID" value="KAA6128287.1"/>
    <property type="molecule type" value="Genomic_DNA"/>
</dbReference>
<evidence type="ECO:0000313" key="3">
    <source>
        <dbReference type="Proteomes" id="UP000324255"/>
    </source>
</evidence>
<gene>
    <name evidence="2" type="ORF">F3I20_03295</name>
</gene>
<evidence type="ECO:0000313" key="2">
    <source>
        <dbReference type="EMBL" id="KAA6128287.1"/>
    </source>
</evidence>
<accession>A0AB34CPV0</accession>
<keyword evidence="1" id="KW-0812">Transmembrane</keyword>
<proteinExistence type="predicted"/>
<keyword evidence="3" id="KW-1185">Reference proteome</keyword>
<keyword evidence="1" id="KW-1133">Transmembrane helix</keyword>
<feature type="transmembrane region" description="Helical" evidence="1">
    <location>
        <begin position="113"/>
        <end position="132"/>
    </location>
</feature>
<keyword evidence="1" id="KW-0472">Membrane</keyword>
<evidence type="ECO:0000256" key="1">
    <source>
        <dbReference type="SAM" id="Phobius"/>
    </source>
</evidence>